<accession>A0A7Y2K0H8</accession>
<keyword evidence="1" id="KW-0732">Signal</keyword>
<proteinExistence type="predicted"/>
<feature type="signal peptide" evidence="1">
    <location>
        <begin position="1"/>
        <end position="31"/>
    </location>
</feature>
<evidence type="ECO:0000256" key="1">
    <source>
        <dbReference type="SAM" id="SignalP"/>
    </source>
</evidence>
<dbReference type="Proteomes" id="UP000533905">
    <property type="component" value="Unassembled WGS sequence"/>
</dbReference>
<organism evidence="2 3">
    <name type="scientific">Telluria aromaticivorans</name>
    <dbReference type="NCBI Taxonomy" id="2725995"/>
    <lineage>
        <taxon>Bacteria</taxon>
        <taxon>Pseudomonadati</taxon>
        <taxon>Pseudomonadota</taxon>
        <taxon>Betaproteobacteria</taxon>
        <taxon>Burkholderiales</taxon>
        <taxon>Oxalobacteraceae</taxon>
        <taxon>Telluria group</taxon>
        <taxon>Telluria</taxon>
    </lineage>
</organism>
<comment type="caution">
    <text evidence="2">The sequence shown here is derived from an EMBL/GenBank/DDBJ whole genome shotgun (WGS) entry which is preliminary data.</text>
</comment>
<evidence type="ECO:0000313" key="3">
    <source>
        <dbReference type="Proteomes" id="UP000533905"/>
    </source>
</evidence>
<reference evidence="2 3" key="1">
    <citation type="submission" date="2020-04" db="EMBL/GenBank/DDBJ databases">
        <title>Massilia sp. nov., a cold adapted bacteria isolated from Arctic soil.</title>
        <authorList>
            <person name="Son J."/>
            <person name="Ka J.-O."/>
        </authorList>
    </citation>
    <scope>NUCLEOTIDE SEQUENCE [LARGE SCALE GENOMIC DNA]</scope>
    <source>
        <strain evidence="2 3">ML15P13</strain>
    </source>
</reference>
<dbReference type="EMBL" id="JABAIV010000003">
    <property type="protein sequence ID" value="NNG23815.1"/>
    <property type="molecule type" value="Genomic_DNA"/>
</dbReference>
<protein>
    <submittedName>
        <fullName evidence="2">Exopolysaccharide biosynthesis protein EpsL</fullName>
    </submittedName>
</protein>
<feature type="chain" id="PRO_5030581920" evidence="1">
    <location>
        <begin position="32"/>
        <end position="407"/>
    </location>
</feature>
<name>A0A7Y2K0H8_9BURK</name>
<dbReference type="NCBIfam" id="TIGR03014">
    <property type="entry name" value="EpsL"/>
    <property type="match status" value="1"/>
</dbReference>
<dbReference type="RefSeq" id="WP_171084740.1">
    <property type="nucleotide sequence ID" value="NZ_JABAIV010000003.1"/>
</dbReference>
<gene>
    <name evidence="2" type="ORF">HGB41_12505</name>
</gene>
<sequence length="407" mass="46064">MTPPRLRPVAAALVPALAGALFLLPAAQALAQQQEEGLQLYGGIGWGYDDNLLRVPEDRPAFGGKRSDRWRQLDAGAVYNKRISRQRVAIVAKASKVKFDHFQQLDYDGRDLQGTWFWEVGNKFDGQLGAKYERTLAPYTDFFSDERNVREQRRQWFDAGYKMHPSWKVRTGFTRDRFEYELLRQRFNNRTERAAEAELLYTPRTGSSIGLVARRLKGEYPFRRPSTTAVLNDDFTQDELKVRINWIGTGTTRLQALAGYVRREQPSFGEGKTSGFNGRLNAFYTPRGKVTYDASLWREFAPIESTIVSYTLNRGASVGATWAATGKIKVEANAAYEERAYNPRDTFTGSGDLTDSLRRASLRATWQVKRKVAVSAGWQHQQRSGSRVLGLGSFDANTVMVNANVLF</sequence>
<dbReference type="AlphaFoldDB" id="A0A7Y2K0H8"/>
<dbReference type="SUPFAM" id="SSF56935">
    <property type="entry name" value="Porins"/>
    <property type="match status" value="1"/>
</dbReference>
<evidence type="ECO:0000313" key="2">
    <source>
        <dbReference type="EMBL" id="NNG23815.1"/>
    </source>
</evidence>
<keyword evidence="3" id="KW-1185">Reference proteome</keyword>
<dbReference type="InterPro" id="IPR017465">
    <property type="entry name" value="EpsL_proteobac"/>
</dbReference>